<dbReference type="PROSITE" id="PS50293">
    <property type="entry name" value="TPR_REGION"/>
    <property type="match status" value="3"/>
</dbReference>
<dbReference type="PANTHER" id="PTHR44395:SF1">
    <property type="entry name" value="PROTEIN O-MANNOSYL-TRANSFERASE TMTC3"/>
    <property type="match status" value="1"/>
</dbReference>
<keyword evidence="1" id="KW-0802">TPR repeat</keyword>
<dbReference type="InterPro" id="IPR011990">
    <property type="entry name" value="TPR-like_helical_dom_sf"/>
</dbReference>
<name>A0A8X6KTA5_TRICU</name>
<dbReference type="SUPFAM" id="SSF48452">
    <property type="entry name" value="TPR-like"/>
    <property type="match status" value="1"/>
</dbReference>
<feature type="repeat" description="TPR" evidence="1">
    <location>
        <begin position="229"/>
        <end position="262"/>
    </location>
</feature>
<sequence length="321" mass="37473">MSRRCAPQRGGASGNGAEWQREQGRLRFWSNRLFAVTAANQWVLGEWFARILQGADTNIKITNRFRACKQLAAVGILFLLAMHVFKTIRRNEDWRTEYTLYSSALSVNQRNAKLFNNMGRVLESLDKYEESLNYYNEAIRIQSDDVRGYLNLGRVFTHLRRYDEAENTYLKAKSLFLDPEETREREVRVTPNHLQLFLNLAFLISRNDSRLEEADALYREAITLRSDFTNAYLNRGDVLLKMNRTKEAEAMYQRALEFDDSNPDLYFNLGIVLMDQGRNVEALEFFNKALYIEPDHEKSLEFSAVLIHESGMSRHQNLARD</sequence>
<dbReference type="PANTHER" id="PTHR44395">
    <property type="match status" value="1"/>
</dbReference>
<dbReference type="Pfam" id="PF13432">
    <property type="entry name" value="TPR_16"/>
    <property type="match status" value="1"/>
</dbReference>
<dbReference type="Pfam" id="PF13414">
    <property type="entry name" value="TPR_11"/>
    <property type="match status" value="1"/>
</dbReference>
<dbReference type="Gene3D" id="1.25.40.10">
    <property type="entry name" value="Tetratricopeptide repeat domain"/>
    <property type="match status" value="3"/>
</dbReference>
<dbReference type="InterPro" id="IPR019734">
    <property type="entry name" value="TPR_rpt"/>
</dbReference>
<proteinExistence type="predicted"/>
<accession>A0A8X6KTA5</accession>
<keyword evidence="3" id="KW-1185">Reference proteome</keyword>
<feature type="non-terminal residue" evidence="2">
    <location>
        <position position="1"/>
    </location>
</feature>
<protein>
    <submittedName>
        <fullName evidence="2">Protein O-mannosyl-transferase Tmtc3</fullName>
    </submittedName>
</protein>
<dbReference type="PROSITE" id="PS50005">
    <property type="entry name" value="TPR"/>
    <property type="match status" value="3"/>
</dbReference>
<dbReference type="SMART" id="SM00028">
    <property type="entry name" value="TPR"/>
    <property type="match status" value="4"/>
</dbReference>
<feature type="repeat" description="TPR" evidence="1">
    <location>
        <begin position="112"/>
        <end position="145"/>
    </location>
</feature>
<evidence type="ECO:0000313" key="3">
    <source>
        <dbReference type="Proteomes" id="UP000887116"/>
    </source>
</evidence>
<dbReference type="GO" id="GO:0035269">
    <property type="term" value="P:protein O-linked glycosylation via mannose"/>
    <property type="evidence" value="ECO:0007669"/>
    <property type="project" value="TreeGrafter"/>
</dbReference>
<comment type="caution">
    <text evidence="2">The sequence shown here is derived from an EMBL/GenBank/DDBJ whole genome shotgun (WGS) entry which is preliminary data.</text>
</comment>
<reference evidence="2" key="1">
    <citation type="submission" date="2020-07" db="EMBL/GenBank/DDBJ databases">
        <title>Multicomponent nature underlies the extraordinary mechanical properties of spider dragline silk.</title>
        <authorList>
            <person name="Kono N."/>
            <person name="Nakamura H."/>
            <person name="Mori M."/>
            <person name="Yoshida Y."/>
            <person name="Ohtoshi R."/>
            <person name="Malay A.D."/>
            <person name="Moran D.A.P."/>
            <person name="Tomita M."/>
            <person name="Numata K."/>
            <person name="Arakawa K."/>
        </authorList>
    </citation>
    <scope>NUCLEOTIDE SEQUENCE</scope>
</reference>
<dbReference type="EMBL" id="BMAO01012696">
    <property type="protein sequence ID" value="GFQ83311.1"/>
    <property type="molecule type" value="Genomic_DNA"/>
</dbReference>
<dbReference type="OrthoDB" id="6432208at2759"/>
<feature type="repeat" description="TPR" evidence="1">
    <location>
        <begin position="263"/>
        <end position="296"/>
    </location>
</feature>
<evidence type="ECO:0000313" key="2">
    <source>
        <dbReference type="EMBL" id="GFQ83311.1"/>
    </source>
</evidence>
<dbReference type="Proteomes" id="UP000887116">
    <property type="component" value="Unassembled WGS sequence"/>
</dbReference>
<evidence type="ECO:0000256" key="1">
    <source>
        <dbReference type="PROSITE-ProRule" id="PRU00339"/>
    </source>
</evidence>
<dbReference type="AlphaFoldDB" id="A0A8X6KTA5"/>
<dbReference type="GO" id="GO:0000030">
    <property type="term" value="F:mannosyltransferase activity"/>
    <property type="evidence" value="ECO:0007669"/>
    <property type="project" value="TreeGrafter"/>
</dbReference>
<organism evidence="2 3">
    <name type="scientific">Trichonephila clavata</name>
    <name type="common">Joro spider</name>
    <name type="synonym">Nephila clavata</name>
    <dbReference type="NCBI Taxonomy" id="2740835"/>
    <lineage>
        <taxon>Eukaryota</taxon>
        <taxon>Metazoa</taxon>
        <taxon>Ecdysozoa</taxon>
        <taxon>Arthropoda</taxon>
        <taxon>Chelicerata</taxon>
        <taxon>Arachnida</taxon>
        <taxon>Araneae</taxon>
        <taxon>Araneomorphae</taxon>
        <taxon>Entelegynae</taxon>
        <taxon>Araneoidea</taxon>
        <taxon>Nephilidae</taxon>
        <taxon>Trichonephila</taxon>
    </lineage>
</organism>
<dbReference type="GO" id="GO:0005783">
    <property type="term" value="C:endoplasmic reticulum"/>
    <property type="evidence" value="ECO:0007669"/>
    <property type="project" value="TreeGrafter"/>
</dbReference>
<gene>
    <name evidence="2" type="primary">Tmtc3</name>
    <name evidence="2" type="ORF">TNCT_113171</name>
</gene>